<dbReference type="Proteomes" id="UP000231501">
    <property type="component" value="Unassembled WGS sequence"/>
</dbReference>
<feature type="region of interest" description="Disordered" evidence="1">
    <location>
        <begin position="91"/>
        <end position="114"/>
    </location>
</feature>
<comment type="caution">
    <text evidence="2">The sequence shown here is derived from an EMBL/GenBank/DDBJ whole genome shotgun (WGS) entry which is preliminary data.</text>
</comment>
<sequence>RALAPPSPDAISAASPDYRAMALVGALLELEASMTGHRASTVAGALAVASASAGLVARLTALRLVAVRAYLQSRQEPGPLATLARVKQALLDQRSEPSPRVTAPSDPADPAEEARQNRHALLPLLLLNADRPRTPLQTRLSCDRIEMVCATSMAPPAA</sequence>
<proteinExistence type="predicted"/>
<protein>
    <submittedName>
        <fullName evidence="2">Uncharacterized protein</fullName>
    </submittedName>
</protein>
<organism evidence="2 3">
    <name type="scientific">Roseateles chitinivorans</name>
    <dbReference type="NCBI Taxonomy" id="2917965"/>
    <lineage>
        <taxon>Bacteria</taxon>
        <taxon>Pseudomonadati</taxon>
        <taxon>Pseudomonadota</taxon>
        <taxon>Betaproteobacteria</taxon>
        <taxon>Burkholderiales</taxon>
        <taxon>Sphaerotilaceae</taxon>
        <taxon>Roseateles</taxon>
    </lineage>
</organism>
<evidence type="ECO:0000313" key="2">
    <source>
        <dbReference type="EMBL" id="PIM50864.1"/>
    </source>
</evidence>
<evidence type="ECO:0000256" key="1">
    <source>
        <dbReference type="SAM" id="MobiDB-lite"/>
    </source>
</evidence>
<accession>A0A2G9C5F2</accession>
<dbReference type="EMBL" id="PEOG01000093">
    <property type="protein sequence ID" value="PIM50864.1"/>
    <property type="molecule type" value="Genomic_DNA"/>
</dbReference>
<dbReference type="AlphaFoldDB" id="A0A2G9C5F2"/>
<evidence type="ECO:0000313" key="3">
    <source>
        <dbReference type="Proteomes" id="UP000231501"/>
    </source>
</evidence>
<name>A0A2G9C5F2_9BURK</name>
<feature type="non-terminal residue" evidence="2">
    <location>
        <position position="1"/>
    </location>
</feature>
<keyword evidence="3" id="KW-1185">Reference proteome</keyword>
<reference evidence="2 3" key="1">
    <citation type="submission" date="2017-11" db="EMBL/GenBank/DDBJ databases">
        <title>Draft genome sequence of Mitsuaria sp. HWN-4.</title>
        <authorList>
            <person name="Gundlapally S.R."/>
        </authorList>
    </citation>
    <scope>NUCLEOTIDE SEQUENCE [LARGE SCALE GENOMIC DNA]</scope>
    <source>
        <strain evidence="2 3">HWN-4</strain>
    </source>
</reference>
<gene>
    <name evidence="2" type="ORF">CS062_22680</name>
</gene>